<dbReference type="PANTHER" id="PTHR24567">
    <property type="entry name" value="CRP FAMILY TRANSCRIPTIONAL REGULATORY PROTEIN"/>
    <property type="match status" value="1"/>
</dbReference>
<dbReference type="InterPro" id="IPR018490">
    <property type="entry name" value="cNMP-bd_dom_sf"/>
</dbReference>
<dbReference type="SUPFAM" id="SSF51206">
    <property type="entry name" value="cAMP-binding domain-like"/>
    <property type="match status" value="4"/>
</dbReference>
<accession>A0A267FAK0</accession>
<dbReference type="PANTHER" id="PTHR24567:SF74">
    <property type="entry name" value="HTH-TYPE TRANSCRIPTIONAL REGULATOR ARCR"/>
    <property type="match status" value="1"/>
</dbReference>
<comment type="caution">
    <text evidence="4">The sequence shown here is derived from an EMBL/GenBank/DDBJ whole genome shotgun (WGS) entry which is preliminary data.</text>
</comment>
<dbReference type="SMART" id="SM00100">
    <property type="entry name" value="cNMP"/>
    <property type="match status" value="4"/>
</dbReference>
<evidence type="ECO:0000256" key="2">
    <source>
        <dbReference type="SAM" id="MobiDB-lite"/>
    </source>
</evidence>
<protein>
    <recommendedName>
        <fullName evidence="3">Cyclic nucleotide-binding domain-containing protein</fullName>
    </recommendedName>
</protein>
<dbReference type="GO" id="GO:0003700">
    <property type="term" value="F:DNA-binding transcription factor activity"/>
    <property type="evidence" value="ECO:0007669"/>
    <property type="project" value="TreeGrafter"/>
</dbReference>
<feature type="domain" description="Cyclic nucleotide-binding" evidence="3">
    <location>
        <begin position="265"/>
        <end position="379"/>
    </location>
</feature>
<evidence type="ECO:0000313" key="4">
    <source>
        <dbReference type="EMBL" id="PAA70796.1"/>
    </source>
</evidence>
<name>A0A267FAK0_9PLAT</name>
<dbReference type="GO" id="GO:0005829">
    <property type="term" value="C:cytosol"/>
    <property type="evidence" value="ECO:0007669"/>
    <property type="project" value="TreeGrafter"/>
</dbReference>
<dbReference type="Gene3D" id="2.60.120.10">
    <property type="entry name" value="Jelly Rolls"/>
    <property type="match status" value="4"/>
</dbReference>
<dbReference type="Pfam" id="PF00027">
    <property type="entry name" value="cNMP_binding"/>
    <property type="match status" value="2"/>
</dbReference>
<keyword evidence="5" id="KW-1185">Reference proteome</keyword>
<organism evidence="4 5">
    <name type="scientific">Macrostomum lignano</name>
    <dbReference type="NCBI Taxonomy" id="282301"/>
    <lineage>
        <taxon>Eukaryota</taxon>
        <taxon>Metazoa</taxon>
        <taxon>Spiralia</taxon>
        <taxon>Lophotrochozoa</taxon>
        <taxon>Platyhelminthes</taxon>
        <taxon>Rhabditophora</taxon>
        <taxon>Macrostomorpha</taxon>
        <taxon>Macrostomida</taxon>
        <taxon>Macrostomidae</taxon>
        <taxon>Macrostomum</taxon>
    </lineage>
</organism>
<dbReference type="CDD" id="cd00038">
    <property type="entry name" value="CAP_ED"/>
    <property type="match status" value="4"/>
</dbReference>
<feature type="non-terminal residue" evidence="4">
    <location>
        <position position="1"/>
    </location>
</feature>
<dbReference type="AlphaFoldDB" id="A0A267FAK0"/>
<evidence type="ECO:0000313" key="5">
    <source>
        <dbReference type="Proteomes" id="UP000215902"/>
    </source>
</evidence>
<dbReference type="InterPro" id="IPR014710">
    <property type="entry name" value="RmlC-like_jellyroll"/>
</dbReference>
<feature type="compositionally biased region" description="Polar residues" evidence="2">
    <location>
        <begin position="1"/>
        <end position="13"/>
    </location>
</feature>
<keyword evidence="1" id="KW-0175">Coiled coil</keyword>
<dbReference type="InterPro" id="IPR000595">
    <property type="entry name" value="cNMP-bd_dom"/>
</dbReference>
<dbReference type="EMBL" id="NIVC01001206">
    <property type="protein sequence ID" value="PAA70796.1"/>
    <property type="molecule type" value="Genomic_DNA"/>
</dbReference>
<evidence type="ECO:0000259" key="3">
    <source>
        <dbReference type="PROSITE" id="PS50042"/>
    </source>
</evidence>
<proteinExistence type="predicted"/>
<feature type="region of interest" description="Disordered" evidence="2">
    <location>
        <begin position="1"/>
        <end position="24"/>
    </location>
</feature>
<gene>
    <name evidence="4" type="ORF">BOX15_Mlig021679g1</name>
</gene>
<dbReference type="InterPro" id="IPR050397">
    <property type="entry name" value="Env_Response_Regulators"/>
</dbReference>
<dbReference type="PROSITE" id="PS50042">
    <property type="entry name" value="CNMP_BINDING_3"/>
    <property type="match status" value="2"/>
</dbReference>
<feature type="domain" description="Cyclic nucleotide-binding" evidence="3">
    <location>
        <begin position="855"/>
        <end position="935"/>
    </location>
</feature>
<dbReference type="Proteomes" id="UP000215902">
    <property type="component" value="Unassembled WGS sequence"/>
</dbReference>
<reference evidence="4 5" key="1">
    <citation type="submission" date="2017-06" db="EMBL/GenBank/DDBJ databases">
        <title>A platform for efficient transgenesis in Macrostomum lignano, a flatworm model organism for stem cell research.</title>
        <authorList>
            <person name="Berezikov E."/>
        </authorList>
    </citation>
    <scope>NUCLEOTIDE SEQUENCE [LARGE SCALE GENOMIC DNA]</scope>
    <source>
        <strain evidence="4">DV1</strain>
        <tissue evidence="4">Whole organism</tissue>
    </source>
</reference>
<feature type="region of interest" description="Disordered" evidence="2">
    <location>
        <begin position="1014"/>
        <end position="1036"/>
    </location>
</feature>
<feature type="coiled-coil region" evidence="1">
    <location>
        <begin position="367"/>
        <end position="418"/>
    </location>
</feature>
<evidence type="ECO:0000256" key="1">
    <source>
        <dbReference type="SAM" id="Coils"/>
    </source>
</evidence>
<sequence length="1036" mass="112850">FQPCSNAPSSMQFSPGKRIGVKQTSKGNNRIVRIIMSSTEVNELFVLISPPSPDANTNANDGVLQESLSSSASGGSNGQRLECGCPRYRPRVPEVQSVVTSVSLSHSVVQDPNRVLAQLPKQRKRPEERLFLLDAWLRRPALYYTSELIHAFIDAFSPLRLPAGKRLIRERDPIKQCYLVYKGQLRALRSHPAPCGLQYQTGLLECGAELFFDPLCIGQASQFSCVAAEDSLLFSLGLKDLGGLTAAANEIRRGAFLECLRSIKYLRPLPARELHALAESWDEPLKTYDYEAGYVLQEEGSVPDRLFCILQGGVSLTDSRGFSARRGAGRTVCCQALLRLPSPYTATVEELSTLVSLEVGLCPRSIFNQLIEDSEALERASEELRSELTRDEEEAAAAAAAAADAEQIAEAAAAAEAEQARSRLNLPAIHRRSVLRLCRVPQLSGLLRPTELDGLFGDRVQMATHILTLQKNDCLYAEGIDYAKYVYVVLEGELRETAPVGPDGSHALLGIVRRGGCACLESLLLQSACHCQRSAYANTACTVVALDVDAMEEGLCRSFISVMKRRTETFRRCVGAAQLTAVDEDRAFRDEVFPPTRDELLSSEQSGGLPAGRDELTFKALAVMRLVAAQIQQMLEPLGDDVLTASELRSLRLCHRAVILGGRGGGRFSDGDLMVTEEASRRRIIYFLQSGEAEVTHTARCGGGSGCISQERTETRPAGSLLCPEQLYLPAVCCFEARAKQDGTELALVNQHVLETAIGCEFRDIFLRRPDAFRAYLAARYPSAAEADLQLLTAAASAESLPAAAGRVYAFGLEALMCHQQVGRLFTDRELQRLRASQASIMSCIDEKQPNQSIFLEGSDQITSLFIVYSGRVTSSATPGPNRPSQLLDTHEPGELVGTEAMLRQGLRSTSAYAASATELIVVPVDKLEAVVGATVSELLARDQDVALALFRRIFQPGVPLPRDGWRPGVEPQRLQQLQSAAAVTAAAAAESCGRRLRGRHLRVEAEILRESEGGGGRMSCEYSAGAPWTDDKQIS</sequence>